<evidence type="ECO:0000313" key="3">
    <source>
        <dbReference type="Proteomes" id="UP000076738"/>
    </source>
</evidence>
<dbReference type="EMBL" id="KV417267">
    <property type="protein sequence ID" value="KZP01065.1"/>
    <property type="molecule type" value="Genomic_DNA"/>
</dbReference>
<accession>A0A167RM98</accession>
<keyword evidence="1" id="KW-0732">Signal</keyword>
<keyword evidence="3" id="KW-1185">Reference proteome</keyword>
<evidence type="ECO:0000256" key="1">
    <source>
        <dbReference type="SAM" id="SignalP"/>
    </source>
</evidence>
<proteinExistence type="predicted"/>
<sequence length="121" mass="13039">MKFLAATLAVALVALPIAVKGQVLTFAAYNYEGCSGGIQEEWEGSGGGDHWGNFGAPRYSFSINHECDLTIWEGLNQGGGSVTMWRDEPGDGTCSWTSPDNARSFYPADVSLGYWSFSINC</sequence>
<gene>
    <name evidence="2" type="ORF">CALVIDRAFT_524212</name>
</gene>
<dbReference type="Proteomes" id="UP000076738">
    <property type="component" value="Unassembled WGS sequence"/>
</dbReference>
<protein>
    <submittedName>
        <fullName evidence="2">Uncharacterized protein</fullName>
    </submittedName>
</protein>
<reference evidence="2 3" key="1">
    <citation type="journal article" date="2016" name="Mol. Biol. Evol.">
        <title>Comparative Genomics of Early-Diverging Mushroom-Forming Fungi Provides Insights into the Origins of Lignocellulose Decay Capabilities.</title>
        <authorList>
            <person name="Nagy L.G."/>
            <person name="Riley R."/>
            <person name="Tritt A."/>
            <person name="Adam C."/>
            <person name="Daum C."/>
            <person name="Floudas D."/>
            <person name="Sun H."/>
            <person name="Yadav J.S."/>
            <person name="Pangilinan J."/>
            <person name="Larsson K.H."/>
            <person name="Matsuura K."/>
            <person name="Barry K."/>
            <person name="Labutti K."/>
            <person name="Kuo R."/>
            <person name="Ohm R.A."/>
            <person name="Bhattacharya S.S."/>
            <person name="Shirouzu T."/>
            <person name="Yoshinaga Y."/>
            <person name="Martin F.M."/>
            <person name="Grigoriev I.V."/>
            <person name="Hibbett D.S."/>
        </authorList>
    </citation>
    <scope>NUCLEOTIDE SEQUENCE [LARGE SCALE GENOMIC DNA]</scope>
    <source>
        <strain evidence="2 3">TUFC12733</strain>
    </source>
</reference>
<feature type="signal peptide" evidence="1">
    <location>
        <begin position="1"/>
        <end position="21"/>
    </location>
</feature>
<organism evidence="2 3">
    <name type="scientific">Calocera viscosa (strain TUFC12733)</name>
    <dbReference type="NCBI Taxonomy" id="1330018"/>
    <lineage>
        <taxon>Eukaryota</taxon>
        <taxon>Fungi</taxon>
        <taxon>Dikarya</taxon>
        <taxon>Basidiomycota</taxon>
        <taxon>Agaricomycotina</taxon>
        <taxon>Dacrymycetes</taxon>
        <taxon>Dacrymycetales</taxon>
        <taxon>Dacrymycetaceae</taxon>
        <taxon>Calocera</taxon>
    </lineage>
</organism>
<feature type="chain" id="PRO_5007892008" evidence="1">
    <location>
        <begin position="22"/>
        <end position="121"/>
    </location>
</feature>
<dbReference type="OrthoDB" id="3356461at2759"/>
<evidence type="ECO:0000313" key="2">
    <source>
        <dbReference type="EMBL" id="KZP01065.1"/>
    </source>
</evidence>
<dbReference type="AlphaFoldDB" id="A0A167RM98"/>
<name>A0A167RM98_CALVF</name>